<keyword evidence="3" id="KW-0812">Transmembrane</keyword>
<keyword evidence="4" id="KW-1133">Transmembrane helix</keyword>
<keyword evidence="5" id="KW-0472">Membrane</keyword>
<evidence type="ECO:0000256" key="1">
    <source>
        <dbReference type="ARBA" id="ARBA00004141"/>
    </source>
</evidence>
<evidence type="ECO:0000313" key="6">
    <source>
        <dbReference type="EMBL" id="VYT89352.1"/>
    </source>
</evidence>
<dbReference type="PANTHER" id="PTHR30028">
    <property type="entry name" value="UPF0014 INNER MEMBRANE PROTEIN YBBM-RELATED"/>
    <property type="match status" value="1"/>
</dbReference>
<dbReference type="InterPro" id="IPR005226">
    <property type="entry name" value="UPF0014_fam"/>
</dbReference>
<dbReference type="GO" id="GO:0005886">
    <property type="term" value="C:plasma membrane"/>
    <property type="evidence" value="ECO:0007669"/>
    <property type="project" value="TreeGrafter"/>
</dbReference>
<evidence type="ECO:0000256" key="4">
    <source>
        <dbReference type="ARBA" id="ARBA00022989"/>
    </source>
</evidence>
<dbReference type="EMBL" id="CACRUT010000008">
    <property type="protein sequence ID" value="VYT89352.1"/>
    <property type="molecule type" value="Genomic_DNA"/>
</dbReference>
<proteinExistence type="inferred from homology"/>
<protein>
    <submittedName>
        <fullName evidence="6">Uncharacterized protein</fullName>
    </submittedName>
</protein>
<evidence type="ECO:0000256" key="5">
    <source>
        <dbReference type="ARBA" id="ARBA00023136"/>
    </source>
</evidence>
<dbReference type="Pfam" id="PF03649">
    <property type="entry name" value="UPF0014"/>
    <property type="match status" value="1"/>
</dbReference>
<gene>
    <name evidence="6" type="ORF">PCLFYP37_01401</name>
</gene>
<dbReference type="RefSeq" id="WP_021980585.1">
    <property type="nucleotide sequence ID" value="NZ_AP025941.1"/>
</dbReference>
<dbReference type="PANTHER" id="PTHR30028:SF0">
    <property type="entry name" value="PROTEIN ALUMINUM SENSITIVE 3"/>
    <property type="match status" value="1"/>
</dbReference>
<evidence type="ECO:0000256" key="3">
    <source>
        <dbReference type="ARBA" id="ARBA00022692"/>
    </source>
</evidence>
<comment type="subcellular location">
    <subcellularLocation>
        <location evidence="1">Membrane</location>
        <topology evidence="1">Multi-pass membrane protein</topology>
    </subcellularLocation>
</comment>
<organism evidence="6">
    <name type="scientific">Paraprevotella clara</name>
    <dbReference type="NCBI Taxonomy" id="454154"/>
    <lineage>
        <taxon>Bacteria</taxon>
        <taxon>Pseudomonadati</taxon>
        <taxon>Bacteroidota</taxon>
        <taxon>Bacteroidia</taxon>
        <taxon>Bacteroidales</taxon>
        <taxon>Prevotellaceae</taxon>
        <taxon>Paraprevotella</taxon>
    </lineage>
</organism>
<comment type="similarity">
    <text evidence="2">Belongs to the UPF0014 family.</text>
</comment>
<sequence>MGTVDLTYTGLAVGMLLMLIPFYFLWRFRTGLLSSALWGTVRMTVQLLLIGVYLRFLFQWDNEWVNVLWMAVMAVIASHTAVSRTALRREVLLLPVFTGFLATVLLVSLYFLAFVVRADDVFAARFFIPVAGVLFGNMLTVNIMAVNVYYSELQREQDMYYYLLGNGATRFEATLPFLRSAVIKSFSPCIANMAVLGIVSFPGTMIGQILGGSMPEVAIKYQLMISVITVVASMLSLVITISLSVRRTFDEFGRLKPIFRKGRNTK</sequence>
<dbReference type="AlphaFoldDB" id="A0A6N3ANF4"/>
<reference evidence="6" key="1">
    <citation type="submission" date="2019-11" db="EMBL/GenBank/DDBJ databases">
        <authorList>
            <person name="Feng L."/>
        </authorList>
    </citation>
    <scope>NUCLEOTIDE SEQUENCE</scope>
    <source>
        <strain evidence="6">PclaraLFYP37</strain>
    </source>
</reference>
<name>A0A6N3ANF4_9BACT</name>
<accession>A0A6N3ANF4</accession>
<evidence type="ECO:0000256" key="2">
    <source>
        <dbReference type="ARBA" id="ARBA00005268"/>
    </source>
</evidence>